<dbReference type="Pfam" id="PF03732">
    <property type="entry name" value="Retrotrans_gag"/>
    <property type="match status" value="1"/>
</dbReference>
<name>A1BPH0_DROBU</name>
<evidence type="ECO:0000256" key="1">
    <source>
        <dbReference type="SAM" id="MobiDB-lite"/>
    </source>
</evidence>
<dbReference type="SUPFAM" id="SSF57756">
    <property type="entry name" value="Retrovirus zinc finger-like domains"/>
    <property type="match status" value="1"/>
</dbReference>
<dbReference type="AlphaFoldDB" id="A1BPH0"/>
<accession>A1BPH0</accession>
<gene>
    <name evidence="3" type="primary">gag</name>
</gene>
<reference evidence="3" key="2">
    <citation type="journal article" date="2007" name="Mol. Genet. Genomics">
        <title>Molecular characterization and genomic distribution of Isis: a new retrotransposon of Drosophila buzzatii.</title>
        <authorList>
            <person name="Guerreiro M.P.G."/>
            <person name="Fontdevila A."/>
        </authorList>
    </citation>
    <scope>NUCLEOTIDE SEQUENCE</scope>
</reference>
<evidence type="ECO:0000313" key="3">
    <source>
        <dbReference type="EMBL" id="ABD72266.1"/>
    </source>
</evidence>
<dbReference type="EMBL" id="DQ408427">
    <property type="protein sequence ID" value="ABD72266.1"/>
    <property type="molecule type" value="Genomic_DNA"/>
</dbReference>
<dbReference type="GO" id="GO:0003676">
    <property type="term" value="F:nucleic acid binding"/>
    <property type="evidence" value="ECO:0007669"/>
    <property type="project" value="InterPro"/>
</dbReference>
<protein>
    <submittedName>
        <fullName evidence="3">Gag polyprotein</fullName>
    </submittedName>
</protein>
<dbReference type="InterPro" id="IPR005162">
    <property type="entry name" value="Retrotrans_gag_dom"/>
</dbReference>
<proteinExistence type="predicted"/>
<feature type="region of interest" description="Disordered" evidence="1">
    <location>
        <begin position="10"/>
        <end position="34"/>
    </location>
</feature>
<feature type="domain" description="Retrotransposon gag" evidence="2">
    <location>
        <begin position="137"/>
        <end position="222"/>
    </location>
</feature>
<dbReference type="GO" id="GO:0008270">
    <property type="term" value="F:zinc ion binding"/>
    <property type="evidence" value="ECO:0007669"/>
    <property type="project" value="InterPro"/>
</dbReference>
<reference evidence="3" key="1">
    <citation type="submission" date="2006-02" db="EMBL/GenBank/DDBJ databases">
        <authorList>
            <person name="Garcia Guerreiro M.P."/>
            <person name="Fontdevila A."/>
        </authorList>
    </citation>
    <scope>NUCLEOTIDE SEQUENCE</scope>
</reference>
<organism evidence="3">
    <name type="scientific">Drosophila buzzatii</name>
    <name type="common">Fruit fly</name>
    <dbReference type="NCBI Taxonomy" id="7264"/>
    <lineage>
        <taxon>Eukaryota</taxon>
        <taxon>Metazoa</taxon>
        <taxon>Ecdysozoa</taxon>
        <taxon>Arthropoda</taxon>
        <taxon>Hexapoda</taxon>
        <taxon>Insecta</taxon>
        <taxon>Pterygota</taxon>
        <taxon>Neoptera</taxon>
        <taxon>Endopterygota</taxon>
        <taxon>Diptera</taxon>
        <taxon>Brachycera</taxon>
        <taxon>Muscomorpha</taxon>
        <taxon>Ephydroidea</taxon>
        <taxon>Drosophilidae</taxon>
        <taxon>Drosophila</taxon>
    </lineage>
</organism>
<evidence type="ECO:0000259" key="2">
    <source>
        <dbReference type="Pfam" id="PF03732"/>
    </source>
</evidence>
<sequence>MRVRVRVKLKPRAQTTRGRPRATRAFRGSNPQRSQQVDYNVIQNMIEGTVTRIMSSLAINNRPSLSEPMPVPNMRDSPSIGACSLNSRRTVDIMQKWGVHFDGSSEGLGVNEFIYRVKSLTDETLESDFAGMCKNIFVLFSGKARSWYWRYHKQVDRIIWSDLCSSLRQQYDDYRSNFMNMEMIRARKQKTGESFSSFYEAVASLIDKSSLKVEEEELMEILKNNLLPETREKLLYQPVHSVGHLRLLVQMSENLSYETSCRLNQAKSKQVVQRRQVYSVEETVDDAEDEPVDVELAAIRASHEKLRCWNCEGRGHIWENCLSERRIFCYGC</sequence>
<dbReference type="InterPro" id="IPR036875">
    <property type="entry name" value="Znf_CCHC_sf"/>
</dbReference>